<dbReference type="InterPro" id="IPR052570">
    <property type="entry name" value="FliJ"/>
</dbReference>
<evidence type="ECO:0000256" key="4">
    <source>
        <dbReference type="ARBA" id="ARBA00022448"/>
    </source>
</evidence>
<dbReference type="GO" id="GO:0006935">
    <property type="term" value="P:chemotaxis"/>
    <property type="evidence" value="ECO:0007669"/>
    <property type="project" value="UniProtKB-KW"/>
</dbReference>
<dbReference type="EMBL" id="JAQIPB010000001">
    <property type="protein sequence ID" value="MDA7415229.1"/>
    <property type="molecule type" value="Genomic_DNA"/>
</dbReference>
<comment type="subcellular location">
    <subcellularLocation>
        <location evidence="1">Cell membrane</location>
        <topology evidence="1">Peripheral membrane protein</topology>
        <orientation evidence="1">Cytoplasmic side</orientation>
    </subcellularLocation>
</comment>
<dbReference type="GO" id="GO:0009288">
    <property type="term" value="C:bacterial-type flagellum"/>
    <property type="evidence" value="ECO:0007669"/>
    <property type="project" value="InterPro"/>
</dbReference>
<sequence>MSDKQGIHLAIELATQRRDALAQCLGLARQQWVSAQMQLDQLESYAQESTARWGAQAGRHHPELMRHHYQFMERLVQAIQMQTGIVGEHAGHVAREAAQVREAEARLEALRQVQAQRDREQLALTMRREQKQSDEMAAAQYRRLRAAGRVGVTG</sequence>
<keyword evidence="6" id="KW-0145">Chemotaxis</keyword>
<dbReference type="InterPro" id="IPR053716">
    <property type="entry name" value="Flag_assembly_chemotaxis_eff"/>
</dbReference>
<dbReference type="Proteomes" id="UP001212602">
    <property type="component" value="Unassembled WGS sequence"/>
</dbReference>
<evidence type="ECO:0000256" key="6">
    <source>
        <dbReference type="ARBA" id="ARBA00022500"/>
    </source>
</evidence>
<name>A0AAE3N8I8_9BURK</name>
<keyword evidence="10" id="KW-1006">Bacterial flagellum protein export</keyword>
<proteinExistence type="inferred from homology"/>
<dbReference type="Gene3D" id="1.10.287.1700">
    <property type="match status" value="1"/>
</dbReference>
<accession>A0AAE3N8I8</accession>
<dbReference type="AlphaFoldDB" id="A0AAE3N8I8"/>
<dbReference type="GO" id="GO:0015031">
    <property type="term" value="P:protein transport"/>
    <property type="evidence" value="ECO:0007669"/>
    <property type="project" value="UniProtKB-KW"/>
</dbReference>
<dbReference type="InterPro" id="IPR012823">
    <property type="entry name" value="Flagell_FliJ"/>
</dbReference>
<evidence type="ECO:0000256" key="8">
    <source>
        <dbReference type="ARBA" id="ARBA00022927"/>
    </source>
</evidence>
<evidence type="ECO:0000256" key="9">
    <source>
        <dbReference type="ARBA" id="ARBA00023136"/>
    </source>
</evidence>
<keyword evidence="12" id="KW-0969">Cilium</keyword>
<keyword evidence="7" id="KW-1005">Bacterial flagellum biogenesis</keyword>
<dbReference type="RefSeq" id="WP_271426490.1">
    <property type="nucleotide sequence ID" value="NZ_JAQIPB010000001.1"/>
</dbReference>
<evidence type="ECO:0000256" key="2">
    <source>
        <dbReference type="ARBA" id="ARBA00010004"/>
    </source>
</evidence>
<evidence type="ECO:0000256" key="10">
    <source>
        <dbReference type="ARBA" id="ARBA00023225"/>
    </source>
</evidence>
<protein>
    <recommendedName>
        <fullName evidence="3">Flagellar FliJ protein</fullName>
    </recommendedName>
</protein>
<dbReference type="GO" id="GO:0071973">
    <property type="term" value="P:bacterial-type flagellum-dependent cell motility"/>
    <property type="evidence" value="ECO:0007669"/>
    <property type="project" value="InterPro"/>
</dbReference>
<evidence type="ECO:0000313" key="13">
    <source>
        <dbReference type="Proteomes" id="UP001212602"/>
    </source>
</evidence>
<keyword evidence="4" id="KW-0813">Transport</keyword>
<dbReference type="PANTHER" id="PTHR38786">
    <property type="entry name" value="FLAGELLAR FLIJ PROTEIN"/>
    <property type="match status" value="1"/>
</dbReference>
<keyword evidence="5" id="KW-1003">Cell membrane</keyword>
<evidence type="ECO:0000313" key="12">
    <source>
        <dbReference type="EMBL" id="MDA7415229.1"/>
    </source>
</evidence>
<keyword evidence="12" id="KW-0282">Flagellum</keyword>
<gene>
    <name evidence="12" type="ORF">PGB34_02525</name>
</gene>
<dbReference type="Pfam" id="PF02050">
    <property type="entry name" value="FliJ"/>
    <property type="match status" value="1"/>
</dbReference>
<comment type="caution">
    <text evidence="12">The sequence shown here is derived from an EMBL/GenBank/DDBJ whole genome shotgun (WGS) entry which is preliminary data.</text>
</comment>
<dbReference type="PANTHER" id="PTHR38786:SF1">
    <property type="entry name" value="FLAGELLAR FLIJ PROTEIN"/>
    <property type="match status" value="1"/>
</dbReference>
<dbReference type="GO" id="GO:0044781">
    <property type="term" value="P:bacterial-type flagellum organization"/>
    <property type="evidence" value="ECO:0007669"/>
    <property type="project" value="UniProtKB-KW"/>
</dbReference>
<organism evidence="12 13">
    <name type="scientific">Xenophilus arseniciresistens</name>
    <dbReference type="NCBI Taxonomy" id="1283306"/>
    <lineage>
        <taxon>Bacteria</taxon>
        <taxon>Pseudomonadati</taxon>
        <taxon>Pseudomonadota</taxon>
        <taxon>Betaproteobacteria</taxon>
        <taxon>Burkholderiales</taxon>
        <taxon>Comamonadaceae</taxon>
        <taxon>Xenophilus</taxon>
    </lineage>
</organism>
<reference evidence="12" key="1">
    <citation type="submission" date="2023-01" db="EMBL/GenBank/DDBJ databases">
        <title>Xenophilus mangrovi sp. nov., isolated from soil of Mangrove nature reserve.</title>
        <authorList>
            <person name="Xu S."/>
            <person name="Liu Z."/>
            <person name="Xu Y."/>
        </authorList>
    </citation>
    <scope>NUCLEOTIDE SEQUENCE</scope>
    <source>
        <strain evidence="12">YW8</strain>
    </source>
</reference>
<dbReference type="GO" id="GO:0005886">
    <property type="term" value="C:plasma membrane"/>
    <property type="evidence" value="ECO:0007669"/>
    <property type="project" value="UniProtKB-SubCell"/>
</dbReference>
<keyword evidence="9" id="KW-0472">Membrane</keyword>
<evidence type="ECO:0000256" key="1">
    <source>
        <dbReference type="ARBA" id="ARBA00004413"/>
    </source>
</evidence>
<keyword evidence="12" id="KW-0966">Cell projection</keyword>
<evidence type="ECO:0000256" key="3">
    <source>
        <dbReference type="ARBA" id="ARBA00020392"/>
    </source>
</evidence>
<keyword evidence="11" id="KW-0175">Coiled coil</keyword>
<keyword evidence="13" id="KW-1185">Reference proteome</keyword>
<evidence type="ECO:0000256" key="11">
    <source>
        <dbReference type="SAM" id="Coils"/>
    </source>
</evidence>
<evidence type="ECO:0000256" key="7">
    <source>
        <dbReference type="ARBA" id="ARBA00022795"/>
    </source>
</evidence>
<keyword evidence="8" id="KW-0653">Protein transport</keyword>
<evidence type="ECO:0000256" key="5">
    <source>
        <dbReference type="ARBA" id="ARBA00022475"/>
    </source>
</evidence>
<comment type="similarity">
    <text evidence="2">Belongs to the FliJ family.</text>
</comment>
<feature type="coiled-coil region" evidence="11">
    <location>
        <begin position="93"/>
        <end position="120"/>
    </location>
</feature>